<evidence type="ECO:0000313" key="4">
    <source>
        <dbReference type="Proteomes" id="UP001595833"/>
    </source>
</evidence>
<dbReference type="InterPro" id="IPR017972">
    <property type="entry name" value="Cyt_P450_CS"/>
</dbReference>
<keyword evidence="4" id="KW-1185">Reference proteome</keyword>
<sequence length="395" mass="42782">MDSVAQEPVPYPFEAGPGPGLAPAYAAAMASPGLLRVRMPHGEPAWLATRYDDVRLVMGDGRFSRAAAVERDYPRLTEYKLAGMLSADPPEHTWLRAPAAKAFTRHRVERLRGWVRGLAGSLVDGMKDAGPPADLMAHFAMPLPVAVICELLGVPEADRTRFGDWSAGLMPTAPLTVEERVRIGAELREYFADLVRERRAEPRDDLVSTLARERDAQDRPSEEDLLDLCGGLLIAGHETTTAEIGNFAHVLLSRPELVARLRAEPDLIGSAVEELLRFVPLSAGGSFPNYAKEDVEVGGVLVRAGEPVLVSVGAANRDAARFANPDEVVLDREDNRHLGFGHGAHFCPGAQLARLELQEALAVLLTRIPGLHLAGEATWNTGSLVHGPLRLPVGW</sequence>
<comment type="similarity">
    <text evidence="1 2">Belongs to the cytochrome P450 family.</text>
</comment>
<dbReference type="InterPro" id="IPR036396">
    <property type="entry name" value="Cyt_P450_sf"/>
</dbReference>
<dbReference type="InterPro" id="IPR002397">
    <property type="entry name" value="Cyt_P450_B"/>
</dbReference>
<dbReference type="InterPro" id="IPR001128">
    <property type="entry name" value="Cyt_P450"/>
</dbReference>
<proteinExistence type="inferred from homology"/>
<keyword evidence="2" id="KW-0503">Monooxygenase</keyword>
<comment type="caution">
    <text evidence="3">The sequence shown here is derived from an EMBL/GenBank/DDBJ whole genome shotgun (WGS) entry which is preliminary data.</text>
</comment>
<dbReference type="EMBL" id="JBHSJB010000033">
    <property type="protein sequence ID" value="MFC5058642.1"/>
    <property type="molecule type" value="Genomic_DNA"/>
</dbReference>
<dbReference type="PANTHER" id="PTHR46696">
    <property type="entry name" value="P450, PUTATIVE (EUROFUNG)-RELATED"/>
    <property type="match status" value="1"/>
</dbReference>
<evidence type="ECO:0000256" key="2">
    <source>
        <dbReference type="RuleBase" id="RU000461"/>
    </source>
</evidence>
<protein>
    <submittedName>
        <fullName evidence="3">Cytochrome P450</fullName>
    </submittedName>
</protein>
<dbReference type="Proteomes" id="UP001595833">
    <property type="component" value="Unassembled WGS sequence"/>
</dbReference>
<dbReference type="PROSITE" id="PS00086">
    <property type="entry name" value="CYTOCHROME_P450"/>
    <property type="match status" value="1"/>
</dbReference>
<keyword evidence="2" id="KW-0560">Oxidoreductase</keyword>
<accession>A0ABV9YAA3</accession>
<dbReference type="CDD" id="cd11031">
    <property type="entry name" value="Cyp158A-like"/>
    <property type="match status" value="1"/>
</dbReference>
<dbReference type="Pfam" id="PF00067">
    <property type="entry name" value="p450"/>
    <property type="match status" value="1"/>
</dbReference>
<evidence type="ECO:0000256" key="1">
    <source>
        <dbReference type="ARBA" id="ARBA00010617"/>
    </source>
</evidence>
<organism evidence="3 4">
    <name type="scientific">Saccharothrix xinjiangensis</name>
    <dbReference type="NCBI Taxonomy" id="204798"/>
    <lineage>
        <taxon>Bacteria</taxon>
        <taxon>Bacillati</taxon>
        <taxon>Actinomycetota</taxon>
        <taxon>Actinomycetes</taxon>
        <taxon>Pseudonocardiales</taxon>
        <taxon>Pseudonocardiaceae</taxon>
        <taxon>Saccharothrix</taxon>
    </lineage>
</organism>
<dbReference type="RefSeq" id="WP_344038820.1">
    <property type="nucleotide sequence ID" value="NZ_BAAAKE010000013.1"/>
</dbReference>
<gene>
    <name evidence="3" type="ORF">ACFPFM_33445</name>
</gene>
<reference evidence="4" key="1">
    <citation type="journal article" date="2019" name="Int. J. Syst. Evol. Microbiol.">
        <title>The Global Catalogue of Microorganisms (GCM) 10K type strain sequencing project: providing services to taxonomists for standard genome sequencing and annotation.</title>
        <authorList>
            <consortium name="The Broad Institute Genomics Platform"/>
            <consortium name="The Broad Institute Genome Sequencing Center for Infectious Disease"/>
            <person name="Wu L."/>
            <person name="Ma J."/>
        </authorList>
    </citation>
    <scope>NUCLEOTIDE SEQUENCE [LARGE SCALE GENOMIC DNA]</scope>
    <source>
        <strain evidence="4">KCTC 12848</strain>
    </source>
</reference>
<dbReference type="PRINTS" id="PR00385">
    <property type="entry name" value="P450"/>
</dbReference>
<dbReference type="SUPFAM" id="SSF48264">
    <property type="entry name" value="Cytochrome P450"/>
    <property type="match status" value="1"/>
</dbReference>
<keyword evidence="2" id="KW-0408">Iron</keyword>
<keyword evidence="2" id="KW-0479">Metal-binding</keyword>
<dbReference type="PRINTS" id="PR00359">
    <property type="entry name" value="BP450"/>
</dbReference>
<evidence type="ECO:0000313" key="3">
    <source>
        <dbReference type="EMBL" id="MFC5058642.1"/>
    </source>
</evidence>
<dbReference type="Gene3D" id="1.10.630.10">
    <property type="entry name" value="Cytochrome P450"/>
    <property type="match status" value="1"/>
</dbReference>
<keyword evidence="2" id="KW-0349">Heme</keyword>
<name>A0ABV9YAA3_9PSEU</name>
<dbReference type="PANTHER" id="PTHR46696:SF1">
    <property type="entry name" value="CYTOCHROME P450 YJIB-RELATED"/>
    <property type="match status" value="1"/>
</dbReference>